<reference evidence="3 4" key="1">
    <citation type="submission" date="2018-11" db="EMBL/GenBank/DDBJ databases">
        <authorList>
            <person name="Na S.W."/>
            <person name="Baik M."/>
        </authorList>
    </citation>
    <scope>NUCLEOTIDE SEQUENCE [LARGE SCALE GENOMIC DNA]</scope>
    <source>
        <strain evidence="3 4">E39</strain>
    </source>
</reference>
<organism evidence="3 4">
    <name type="scientific">Pseudoprevotella muciniphila</name>
    <dbReference type="NCBI Taxonomy" id="2133944"/>
    <lineage>
        <taxon>Bacteria</taxon>
        <taxon>Pseudomonadati</taxon>
        <taxon>Bacteroidota</taxon>
        <taxon>Bacteroidia</taxon>
        <taxon>Bacteroidales</taxon>
        <taxon>Prevotellaceae</taxon>
        <taxon>Pseudoprevotella</taxon>
    </lineage>
</organism>
<feature type="region of interest" description="Disordered" evidence="1">
    <location>
        <begin position="240"/>
        <end position="325"/>
    </location>
</feature>
<keyword evidence="4" id="KW-1185">Reference proteome</keyword>
<evidence type="ECO:0008006" key="5">
    <source>
        <dbReference type="Google" id="ProtNLM"/>
    </source>
</evidence>
<dbReference type="KEGG" id="alq:C7Y71_001285"/>
<evidence type="ECO:0000313" key="4">
    <source>
        <dbReference type="Proteomes" id="UP000249375"/>
    </source>
</evidence>
<evidence type="ECO:0000256" key="1">
    <source>
        <dbReference type="SAM" id="MobiDB-lite"/>
    </source>
</evidence>
<feature type="compositionally biased region" description="Gly residues" evidence="1">
    <location>
        <begin position="297"/>
        <end position="325"/>
    </location>
</feature>
<name>A0A5P8E4A9_9BACT</name>
<dbReference type="Proteomes" id="UP000249375">
    <property type="component" value="Chromosome"/>
</dbReference>
<feature type="compositionally biased region" description="Polar residues" evidence="1">
    <location>
        <begin position="264"/>
        <end position="280"/>
    </location>
</feature>
<gene>
    <name evidence="3" type="ORF">C7Y71_001285</name>
</gene>
<keyword evidence="2" id="KW-0732">Signal</keyword>
<dbReference type="AlphaFoldDB" id="A0A5P8E4A9"/>
<protein>
    <recommendedName>
        <fullName evidence="5">Vitellogenin II</fullName>
    </recommendedName>
</protein>
<feature type="chain" id="PRO_5024275544" description="Vitellogenin II" evidence="2">
    <location>
        <begin position="38"/>
        <end position="325"/>
    </location>
</feature>
<accession>A0A5P8E4A9</accession>
<sequence>MHIEAIAKFQKTKTNRNMKRSLFILLAAGFGTLANYAQDDDIYFVPSQDSESAEVSRSYNYDDGSSYTDIDESESFSDYDNWAEGRTDYRDVDEYNRRGNTKFYSEYSAVDTTKTGDDVYDNDFDETCTSRLVRFHSPRIGVYVSSPYYGYYGCFDPWYDWYDPWYYSGWYGYRWYRPWGWYSSWYGWSRPYYGWYGYRGRPYAGYRGRPGYRGGYTGPRSGWGRGNGRTYRGGFAGRREAYNGRTLGNPSSRMSGRPSARQGAPSSPSNRGFGSQRTAPSRSYSSPSRSGSFSSGRSGGFGGGARSGGFGGGGGRSMGGHGGRR</sequence>
<dbReference type="EMBL" id="CP033459">
    <property type="protein sequence ID" value="QFQ11766.1"/>
    <property type="molecule type" value="Genomic_DNA"/>
</dbReference>
<feature type="compositionally biased region" description="Low complexity" evidence="1">
    <location>
        <begin position="281"/>
        <end position="296"/>
    </location>
</feature>
<evidence type="ECO:0000256" key="2">
    <source>
        <dbReference type="SAM" id="SignalP"/>
    </source>
</evidence>
<evidence type="ECO:0000313" key="3">
    <source>
        <dbReference type="EMBL" id="QFQ11766.1"/>
    </source>
</evidence>
<proteinExistence type="predicted"/>
<feature type="signal peptide" evidence="2">
    <location>
        <begin position="1"/>
        <end position="37"/>
    </location>
</feature>